<dbReference type="PANTHER" id="PTHR47990">
    <property type="entry name" value="2-OXOGLUTARATE (2OG) AND FE(II)-DEPENDENT OXYGENASE SUPERFAMILY PROTEIN-RELATED"/>
    <property type="match status" value="1"/>
</dbReference>
<dbReference type="GO" id="GO:0009693">
    <property type="term" value="P:ethylene biosynthetic process"/>
    <property type="evidence" value="ECO:0007669"/>
    <property type="project" value="UniProtKB-KW"/>
</dbReference>
<evidence type="ECO:0000256" key="8">
    <source>
        <dbReference type="ARBA" id="ARBA00031282"/>
    </source>
</evidence>
<dbReference type="EC" id="1.13.12.19" evidence="4"/>
<evidence type="ECO:0000256" key="3">
    <source>
        <dbReference type="ARBA" id="ARBA00012293"/>
    </source>
</evidence>
<keyword evidence="6" id="KW-0266">Ethylene biosynthesis</keyword>
<dbReference type="Pfam" id="PF14226">
    <property type="entry name" value="DIOX_N"/>
    <property type="match status" value="1"/>
</dbReference>
<dbReference type="Proteomes" id="UP000430404">
    <property type="component" value="Unassembled WGS sequence"/>
</dbReference>
<dbReference type="SUPFAM" id="SSF51197">
    <property type="entry name" value="Clavaminate synthase-like"/>
    <property type="match status" value="1"/>
</dbReference>
<evidence type="ECO:0000256" key="6">
    <source>
        <dbReference type="ARBA" id="ARBA00022666"/>
    </source>
</evidence>
<evidence type="ECO:0000256" key="4">
    <source>
        <dbReference type="ARBA" id="ARBA00012531"/>
    </source>
</evidence>
<accession>A0A653K3E6</accession>
<dbReference type="EC" id="1.14.20.7" evidence="3"/>
<dbReference type="InterPro" id="IPR005123">
    <property type="entry name" value="Oxoglu/Fe-dep_dioxygenase_dom"/>
</dbReference>
<comment type="similarity">
    <text evidence="11">Belongs to the iron/ascorbate-dependent oxidoreductase family.</text>
</comment>
<keyword evidence="11" id="KW-0408">Iron</keyword>
<evidence type="ECO:0000313" key="13">
    <source>
        <dbReference type="EMBL" id="VXA54768.1"/>
    </source>
</evidence>
<dbReference type="PRINTS" id="PR00682">
    <property type="entry name" value="IPNSYNTHASE"/>
</dbReference>
<dbReference type="PROSITE" id="PS51471">
    <property type="entry name" value="FE2OG_OXY"/>
    <property type="match status" value="1"/>
</dbReference>
<evidence type="ECO:0000256" key="2">
    <source>
        <dbReference type="ARBA" id="ARBA00004767"/>
    </source>
</evidence>
<organism evidence="13 14">
    <name type="scientific">Acinetobacter proteolyticus</name>
    <dbReference type="NCBI Taxonomy" id="1776741"/>
    <lineage>
        <taxon>Bacteria</taxon>
        <taxon>Pseudomonadati</taxon>
        <taxon>Pseudomonadota</taxon>
        <taxon>Gammaproteobacteria</taxon>
        <taxon>Moraxellales</taxon>
        <taxon>Moraxellaceae</taxon>
        <taxon>Acinetobacter</taxon>
    </lineage>
</organism>
<gene>
    <name evidence="13" type="ORF">ACI8B_180234</name>
</gene>
<evidence type="ECO:0000256" key="9">
    <source>
        <dbReference type="ARBA" id="ARBA00047725"/>
    </source>
</evidence>
<proteinExistence type="inferred from homology"/>
<keyword evidence="11" id="KW-0479">Metal-binding</keyword>
<protein>
    <recommendedName>
        <fullName evidence="5">2-oxoglutarate-dependent ethylene/succinate-forming enzyme</fullName>
        <ecNumber evidence="4">1.13.12.19</ecNumber>
        <ecNumber evidence="3">1.14.20.7</ecNumber>
    </recommendedName>
    <alternativeName>
        <fullName evidence="7">2-oxoglutarate dioxygenase (ethylene-forming)</fullName>
    </alternativeName>
    <alternativeName>
        <fullName evidence="8">2-oxoglutarate/L-arginine monooxygenase/decarboxylase (succinate-forming)</fullName>
    </alternativeName>
</protein>
<dbReference type="InterPro" id="IPR026992">
    <property type="entry name" value="DIOX_N"/>
</dbReference>
<comment type="cofactor">
    <cofactor evidence="1">
        <name>Fe(2+)</name>
        <dbReference type="ChEBI" id="CHEBI:29033"/>
    </cofactor>
</comment>
<dbReference type="InterPro" id="IPR044861">
    <property type="entry name" value="IPNS-like_FE2OG_OXY"/>
</dbReference>
<name>A0A653K3E6_9GAMM</name>
<evidence type="ECO:0000313" key="14">
    <source>
        <dbReference type="Proteomes" id="UP000430404"/>
    </source>
</evidence>
<evidence type="ECO:0000256" key="1">
    <source>
        <dbReference type="ARBA" id="ARBA00001954"/>
    </source>
</evidence>
<comment type="catalytic activity">
    <reaction evidence="9">
        <text>2-oxoglutarate + O2 + 2 H(+) = ethene + 3 CO2 + H2O</text>
        <dbReference type="Rhea" id="RHEA:31523"/>
        <dbReference type="ChEBI" id="CHEBI:15377"/>
        <dbReference type="ChEBI" id="CHEBI:15378"/>
        <dbReference type="ChEBI" id="CHEBI:15379"/>
        <dbReference type="ChEBI" id="CHEBI:16526"/>
        <dbReference type="ChEBI" id="CHEBI:16810"/>
        <dbReference type="ChEBI" id="CHEBI:18153"/>
        <dbReference type="EC" id="1.13.12.19"/>
    </reaction>
</comment>
<dbReference type="AlphaFoldDB" id="A0A653K3E6"/>
<dbReference type="RefSeq" id="WP_159724886.1">
    <property type="nucleotide sequence ID" value="NZ_LR732744.1"/>
</dbReference>
<evidence type="ECO:0000256" key="7">
    <source>
        <dbReference type="ARBA" id="ARBA00031011"/>
    </source>
</evidence>
<dbReference type="GO" id="GO:0046872">
    <property type="term" value="F:metal ion binding"/>
    <property type="evidence" value="ECO:0007669"/>
    <property type="project" value="UniProtKB-KW"/>
</dbReference>
<comment type="catalytic activity">
    <reaction evidence="10">
        <text>L-arginine + 2-oxoglutarate + O2 = guanidine + L-glutamate 5-semialdehyde + succinate + CO2</text>
        <dbReference type="Rhea" id="RHEA:31535"/>
        <dbReference type="ChEBI" id="CHEBI:15379"/>
        <dbReference type="ChEBI" id="CHEBI:16526"/>
        <dbReference type="ChEBI" id="CHEBI:16810"/>
        <dbReference type="ChEBI" id="CHEBI:30031"/>
        <dbReference type="ChEBI" id="CHEBI:30087"/>
        <dbReference type="ChEBI" id="CHEBI:32682"/>
        <dbReference type="ChEBI" id="CHEBI:58066"/>
        <dbReference type="EC" id="1.14.20.7"/>
    </reaction>
</comment>
<evidence type="ECO:0000259" key="12">
    <source>
        <dbReference type="PROSITE" id="PS51471"/>
    </source>
</evidence>
<feature type="domain" description="Fe2OG dioxygenase" evidence="12">
    <location>
        <begin position="198"/>
        <end position="296"/>
    </location>
</feature>
<evidence type="ECO:0000256" key="11">
    <source>
        <dbReference type="RuleBase" id="RU003682"/>
    </source>
</evidence>
<dbReference type="EMBL" id="CABWKZ010000010">
    <property type="protein sequence ID" value="VXA54768.1"/>
    <property type="molecule type" value="Genomic_DNA"/>
</dbReference>
<sequence length="362" mass="40606">MNDTITEEKHTLSHRAFEHIPVIDITGLYSDNPIVQQQVANQLGYAAEHVGFFYITGHHIQKEQIDKLLSQAKAFFALPTAEKMKYYAGNFGIKHRGYVPPGEERTEMQGSVEVDRSINKTDNKEAFDLSWDLPEDDPDVVAGKPMHGSNVWADLPDFKTDVHAYYQAVIQLGRTLLRGFELALGLNANDLNRLVNKPTSQLRLMHYAHNPDIEDVLGFGAHTDMELFTILLPTAPGLEVVNSEGKWIDAPPVENAFVVNIGDMTEALSGGRFTATSHRVRKVSEERYAFPLFFACDYDVVIQPLPQFATPEAVKKYPPVIAGQHLFEVSAKVFGYMQRMIQRGEITLTGPNLNFGKHSHNN</sequence>
<dbReference type="Pfam" id="PF03171">
    <property type="entry name" value="2OG-FeII_Oxy"/>
    <property type="match status" value="1"/>
</dbReference>
<dbReference type="GO" id="GO:0102276">
    <property type="term" value="F:2-oxoglutarate oxygenase/decarboxylase (ethylene-forming) activity"/>
    <property type="evidence" value="ECO:0007669"/>
    <property type="project" value="UniProtKB-EC"/>
</dbReference>
<reference evidence="13 14" key="1">
    <citation type="submission" date="2019-10" db="EMBL/GenBank/DDBJ databases">
        <authorList>
            <person name="Karimi E."/>
        </authorList>
    </citation>
    <scope>NUCLEOTIDE SEQUENCE [LARGE SCALE GENOMIC DNA]</scope>
    <source>
        <strain evidence="13">Acinetobacter sp. 8BE</strain>
    </source>
</reference>
<dbReference type="InterPro" id="IPR027443">
    <property type="entry name" value="IPNS-like_sf"/>
</dbReference>
<dbReference type="Gene3D" id="2.60.120.330">
    <property type="entry name" value="B-lactam Antibiotic, Isopenicillin N Synthase, Chain"/>
    <property type="match status" value="1"/>
</dbReference>
<keyword evidence="11" id="KW-0560">Oxidoreductase</keyword>
<comment type="pathway">
    <text evidence="2">Alkene biosynthesis; ethylene biosynthesis via 2-oxoglutarate.</text>
</comment>
<evidence type="ECO:0000256" key="5">
    <source>
        <dbReference type="ARBA" id="ARBA00019045"/>
    </source>
</evidence>
<dbReference type="InterPro" id="IPR050231">
    <property type="entry name" value="Iron_ascorbate_oxido_reductase"/>
</dbReference>
<evidence type="ECO:0000256" key="10">
    <source>
        <dbReference type="ARBA" id="ARBA00049359"/>
    </source>
</evidence>